<dbReference type="RefSeq" id="WP_066211298.1">
    <property type="nucleotide sequence ID" value="NZ_FNSN01000003.1"/>
</dbReference>
<name>A0A1H4MFY8_9MICC</name>
<keyword evidence="5" id="KW-1185">Reference proteome</keyword>
<evidence type="ECO:0000256" key="3">
    <source>
        <dbReference type="RuleBase" id="RU000363"/>
    </source>
</evidence>
<evidence type="ECO:0000256" key="2">
    <source>
        <dbReference type="ARBA" id="ARBA00023002"/>
    </source>
</evidence>
<organism evidence="4 5">
    <name type="scientific">Arthrobacter woluwensis</name>
    <dbReference type="NCBI Taxonomy" id="156980"/>
    <lineage>
        <taxon>Bacteria</taxon>
        <taxon>Bacillati</taxon>
        <taxon>Actinomycetota</taxon>
        <taxon>Actinomycetes</taxon>
        <taxon>Micrococcales</taxon>
        <taxon>Micrococcaceae</taxon>
        <taxon>Arthrobacter</taxon>
    </lineage>
</organism>
<dbReference type="SUPFAM" id="SSF51735">
    <property type="entry name" value="NAD(P)-binding Rossmann-fold domains"/>
    <property type="match status" value="1"/>
</dbReference>
<dbReference type="STRING" id="156980.SAMN04489745_1337"/>
<evidence type="ECO:0000313" key="4">
    <source>
        <dbReference type="EMBL" id="SEB81986.1"/>
    </source>
</evidence>
<reference evidence="4 5" key="1">
    <citation type="submission" date="2016-10" db="EMBL/GenBank/DDBJ databases">
        <authorList>
            <person name="de Groot N.N."/>
        </authorList>
    </citation>
    <scope>NUCLEOTIDE SEQUENCE [LARGE SCALE GENOMIC DNA]</scope>
    <source>
        <strain evidence="4 5">DSM 10495</strain>
    </source>
</reference>
<protein>
    <submittedName>
        <fullName evidence="4">Short-chain dehydrogenase</fullName>
    </submittedName>
</protein>
<dbReference type="PRINTS" id="PR00081">
    <property type="entry name" value="GDHRDH"/>
</dbReference>
<dbReference type="EMBL" id="FNSN01000003">
    <property type="protein sequence ID" value="SEB81986.1"/>
    <property type="molecule type" value="Genomic_DNA"/>
</dbReference>
<dbReference type="PANTHER" id="PTHR44169:SF6">
    <property type="entry name" value="NADPH-DEPENDENT 1-ACYLDIHYDROXYACETONE PHOSPHATE REDUCTASE"/>
    <property type="match status" value="1"/>
</dbReference>
<dbReference type="NCBIfam" id="NF004826">
    <property type="entry name" value="PRK06182.1"/>
    <property type="match status" value="1"/>
</dbReference>
<dbReference type="AlphaFoldDB" id="A0A1H4MFY8"/>
<dbReference type="InterPro" id="IPR002347">
    <property type="entry name" value="SDR_fam"/>
</dbReference>
<evidence type="ECO:0000313" key="5">
    <source>
        <dbReference type="Proteomes" id="UP000182652"/>
    </source>
</evidence>
<dbReference type="GO" id="GO:0016491">
    <property type="term" value="F:oxidoreductase activity"/>
    <property type="evidence" value="ECO:0007669"/>
    <property type="project" value="UniProtKB-KW"/>
</dbReference>
<accession>A0A1H4MFY8</accession>
<dbReference type="Pfam" id="PF00106">
    <property type="entry name" value="adh_short"/>
    <property type="match status" value="1"/>
</dbReference>
<dbReference type="PRINTS" id="PR00080">
    <property type="entry name" value="SDRFAMILY"/>
</dbReference>
<evidence type="ECO:0000256" key="1">
    <source>
        <dbReference type="ARBA" id="ARBA00006484"/>
    </source>
</evidence>
<gene>
    <name evidence="4" type="ORF">SAMN04489745_1337</name>
</gene>
<comment type="similarity">
    <text evidence="1 3">Belongs to the short-chain dehydrogenases/reductases (SDR) family.</text>
</comment>
<dbReference type="Gene3D" id="3.40.50.720">
    <property type="entry name" value="NAD(P)-binding Rossmann-like Domain"/>
    <property type="match status" value="1"/>
</dbReference>
<dbReference type="InterPro" id="IPR036291">
    <property type="entry name" value="NAD(P)-bd_dom_sf"/>
</dbReference>
<dbReference type="CDD" id="cd05374">
    <property type="entry name" value="17beta-HSD-like_SDR_c"/>
    <property type="match status" value="1"/>
</dbReference>
<dbReference type="PANTHER" id="PTHR44169">
    <property type="entry name" value="NADPH-DEPENDENT 1-ACYLDIHYDROXYACETONE PHOSPHATE REDUCTASE"/>
    <property type="match status" value="1"/>
</dbReference>
<dbReference type="Proteomes" id="UP000182652">
    <property type="component" value="Unassembled WGS sequence"/>
</dbReference>
<proteinExistence type="inferred from homology"/>
<keyword evidence="2" id="KW-0560">Oxidoreductase</keyword>
<sequence length="276" mass="28267">MTQKVAVVTGASSGIGEAAARGLHAAGFTVYAAARRLDRMAALAASGIHTIALDVTDAESASAAIAAILEAEGRIDVLVNNAGYGSYGSVEEVPLSTAQAQLDVNVLGLARMAQLVIPGMRAQGSGRILNVSSMGGRFAMPMGAWYHASKYAVEGLSDALRMELAPFGIDVVLIEPGSIRTEWGGIAAGNLQEVSGDGPYARQAAAMAVTIGGSSGPTARLASRPEVVAKAVVKASTVKHPRTRYLPGFGAKPLVFLRAVLPDRAFDALIARGLGG</sequence>